<gene>
    <name evidence="9" type="ORF">CPB83DRAFT_813729</name>
</gene>
<evidence type="ECO:0000256" key="7">
    <source>
        <dbReference type="PIRSR" id="PIRSR601765-1"/>
    </source>
</evidence>
<organism evidence="9 10">
    <name type="scientific">Crepidotus variabilis</name>
    <dbReference type="NCBI Taxonomy" id="179855"/>
    <lineage>
        <taxon>Eukaryota</taxon>
        <taxon>Fungi</taxon>
        <taxon>Dikarya</taxon>
        <taxon>Basidiomycota</taxon>
        <taxon>Agaricomycotina</taxon>
        <taxon>Agaricomycetes</taxon>
        <taxon>Agaricomycetidae</taxon>
        <taxon>Agaricales</taxon>
        <taxon>Agaricineae</taxon>
        <taxon>Crepidotaceae</taxon>
        <taxon>Crepidotus</taxon>
    </lineage>
</organism>
<evidence type="ECO:0000256" key="6">
    <source>
        <dbReference type="ARBA" id="ARBA00048348"/>
    </source>
</evidence>
<accession>A0A9P6EG59</accession>
<dbReference type="PANTHER" id="PTHR11002:SF76">
    <property type="entry name" value="CARBONIC ANHYDRASE"/>
    <property type="match status" value="1"/>
</dbReference>
<keyword evidence="5 8" id="KW-0456">Lyase</keyword>
<evidence type="ECO:0000313" key="10">
    <source>
        <dbReference type="Proteomes" id="UP000807306"/>
    </source>
</evidence>
<feature type="binding site" evidence="7">
    <location>
        <position position="50"/>
    </location>
    <ligand>
        <name>Zn(2+)</name>
        <dbReference type="ChEBI" id="CHEBI:29105"/>
    </ligand>
</feature>
<dbReference type="InterPro" id="IPR036874">
    <property type="entry name" value="Carbonic_anhydrase_sf"/>
</dbReference>
<feature type="binding site" evidence="7">
    <location>
        <position position="48"/>
    </location>
    <ligand>
        <name>Zn(2+)</name>
        <dbReference type="ChEBI" id="CHEBI:29105"/>
    </ligand>
</feature>
<comment type="similarity">
    <text evidence="1 8">Belongs to the beta-class carbonic anhydrase family.</text>
</comment>
<evidence type="ECO:0000256" key="5">
    <source>
        <dbReference type="ARBA" id="ARBA00023239"/>
    </source>
</evidence>
<dbReference type="Gene3D" id="3.40.1050.10">
    <property type="entry name" value="Carbonic anhydrase"/>
    <property type="match status" value="1"/>
</dbReference>
<dbReference type="EC" id="4.2.1.1" evidence="2 8"/>
<sequence length="272" mass="29938">MTLSSSNQTEGFRSLQQLFNGNKKFRQGVRVSAERAVEGDPGFMFLGCLDNRLTPSTIFNAPSGSLVTHNNIGNQYSTKDAGADAAVAYAIESLQVQHIIVLGHYGCKGVANAITKSQKVSQLVRKWIKPISDMYAVARRVEIVKLRDSRMPRRGQPNGITDSPPSDDPGFRAVVEENVKRNVRNLRENKTLQQAFSRKLKTDEGKAIDVFVHGFVYDEGTGDVNDLHVSYGPPGKVIPHIPFKAVKAAQNYQGSGGGIKKGKTWDFKAHHM</sequence>
<evidence type="ECO:0000313" key="9">
    <source>
        <dbReference type="EMBL" id="KAF9528472.1"/>
    </source>
</evidence>
<comment type="function">
    <text evidence="8">Reversible hydration of carbon dioxide.</text>
</comment>
<dbReference type="SUPFAM" id="SSF53056">
    <property type="entry name" value="beta-carbonic anhydrase, cab"/>
    <property type="match status" value="1"/>
</dbReference>
<proteinExistence type="inferred from homology"/>
<dbReference type="EMBL" id="MU157852">
    <property type="protein sequence ID" value="KAF9528472.1"/>
    <property type="molecule type" value="Genomic_DNA"/>
</dbReference>
<evidence type="ECO:0000256" key="4">
    <source>
        <dbReference type="ARBA" id="ARBA00022833"/>
    </source>
</evidence>
<dbReference type="Proteomes" id="UP000807306">
    <property type="component" value="Unassembled WGS sequence"/>
</dbReference>
<evidence type="ECO:0000256" key="2">
    <source>
        <dbReference type="ARBA" id="ARBA00012925"/>
    </source>
</evidence>
<evidence type="ECO:0000256" key="8">
    <source>
        <dbReference type="RuleBase" id="RU003956"/>
    </source>
</evidence>
<evidence type="ECO:0000256" key="3">
    <source>
        <dbReference type="ARBA" id="ARBA00022723"/>
    </source>
</evidence>
<dbReference type="SMART" id="SM00947">
    <property type="entry name" value="Pro_CA"/>
    <property type="match status" value="1"/>
</dbReference>
<keyword evidence="10" id="KW-1185">Reference proteome</keyword>
<comment type="cofactor">
    <cofactor evidence="7">
        <name>Zn(2+)</name>
        <dbReference type="ChEBI" id="CHEBI:29105"/>
    </cofactor>
    <text evidence="7">Binds 1 zinc ion per subunit.</text>
</comment>
<evidence type="ECO:0000256" key="1">
    <source>
        <dbReference type="ARBA" id="ARBA00006217"/>
    </source>
</evidence>
<feature type="binding site" evidence="7">
    <location>
        <position position="104"/>
    </location>
    <ligand>
        <name>Zn(2+)</name>
        <dbReference type="ChEBI" id="CHEBI:29105"/>
    </ligand>
</feature>
<keyword evidence="3 7" id="KW-0479">Metal-binding</keyword>
<comment type="caution">
    <text evidence="9">The sequence shown here is derived from an EMBL/GenBank/DDBJ whole genome shotgun (WGS) entry which is preliminary data.</text>
</comment>
<dbReference type="GO" id="GO:0008270">
    <property type="term" value="F:zinc ion binding"/>
    <property type="evidence" value="ECO:0007669"/>
    <property type="project" value="UniProtKB-UniRule"/>
</dbReference>
<protein>
    <recommendedName>
        <fullName evidence="2 8">Carbonic anhydrase</fullName>
        <ecNumber evidence="2 8">4.2.1.1</ecNumber>
    </recommendedName>
    <alternativeName>
        <fullName evidence="8">Carbonate dehydratase</fullName>
    </alternativeName>
</protein>
<reference evidence="9" key="1">
    <citation type="submission" date="2020-11" db="EMBL/GenBank/DDBJ databases">
        <authorList>
            <consortium name="DOE Joint Genome Institute"/>
            <person name="Ahrendt S."/>
            <person name="Riley R."/>
            <person name="Andreopoulos W."/>
            <person name="Labutti K."/>
            <person name="Pangilinan J."/>
            <person name="Ruiz-Duenas F.J."/>
            <person name="Barrasa J.M."/>
            <person name="Sanchez-Garcia M."/>
            <person name="Camarero S."/>
            <person name="Miyauchi S."/>
            <person name="Serrano A."/>
            <person name="Linde D."/>
            <person name="Babiker R."/>
            <person name="Drula E."/>
            <person name="Ayuso-Fernandez I."/>
            <person name="Pacheco R."/>
            <person name="Padilla G."/>
            <person name="Ferreira P."/>
            <person name="Barriuso J."/>
            <person name="Kellner H."/>
            <person name="Castanera R."/>
            <person name="Alfaro M."/>
            <person name="Ramirez L."/>
            <person name="Pisabarro A.G."/>
            <person name="Kuo A."/>
            <person name="Tritt A."/>
            <person name="Lipzen A."/>
            <person name="He G."/>
            <person name="Yan M."/>
            <person name="Ng V."/>
            <person name="Cullen D."/>
            <person name="Martin F."/>
            <person name="Rosso M.-N."/>
            <person name="Henrissat B."/>
            <person name="Hibbett D."/>
            <person name="Martinez A.T."/>
            <person name="Grigoriev I.V."/>
        </authorList>
    </citation>
    <scope>NUCLEOTIDE SEQUENCE</scope>
    <source>
        <strain evidence="9">CBS 506.95</strain>
    </source>
</reference>
<dbReference type="InterPro" id="IPR001765">
    <property type="entry name" value="Carbonic_anhydrase"/>
</dbReference>
<comment type="catalytic activity">
    <reaction evidence="6 8">
        <text>hydrogencarbonate + H(+) = CO2 + H2O</text>
        <dbReference type="Rhea" id="RHEA:10748"/>
        <dbReference type="ChEBI" id="CHEBI:15377"/>
        <dbReference type="ChEBI" id="CHEBI:15378"/>
        <dbReference type="ChEBI" id="CHEBI:16526"/>
        <dbReference type="ChEBI" id="CHEBI:17544"/>
        <dbReference type="EC" id="4.2.1.1"/>
    </reaction>
</comment>
<name>A0A9P6EG59_9AGAR</name>
<dbReference type="Pfam" id="PF00484">
    <property type="entry name" value="Pro_CA"/>
    <property type="match status" value="1"/>
</dbReference>
<dbReference type="OrthoDB" id="10248475at2759"/>
<keyword evidence="4 7" id="KW-0862">Zinc</keyword>
<dbReference type="PANTHER" id="PTHR11002">
    <property type="entry name" value="CARBONIC ANHYDRASE"/>
    <property type="match status" value="1"/>
</dbReference>
<dbReference type="GO" id="GO:0004089">
    <property type="term" value="F:carbonate dehydratase activity"/>
    <property type="evidence" value="ECO:0007669"/>
    <property type="project" value="UniProtKB-UniRule"/>
</dbReference>
<dbReference type="AlphaFoldDB" id="A0A9P6EG59"/>
<feature type="binding site" evidence="7">
    <location>
        <position position="107"/>
    </location>
    <ligand>
        <name>Zn(2+)</name>
        <dbReference type="ChEBI" id="CHEBI:29105"/>
    </ligand>
</feature>